<proteinExistence type="inferred from homology"/>
<dbReference type="EMBL" id="LCCE01000013">
    <property type="protein sequence ID" value="KKS26945.1"/>
    <property type="molecule type" value="Genomic_DNA"/>
</dbReference>
<dbReference type="GO" id="GO:0009307">
    <property type="term" value="P:DNA restriction-modification system"/>
    <property type="evidence" value="ECO:0007669"/>
    <property type="project" value="UniProtKB-KW"/>
</dbReference>
<name>A0A0G0XQ44_9BACT</name>
<evidence type="ECO:0000313" key="10">
    <source>
        <dbReference type="EMBL" id="KKS26945.1"/>
    </source>
</evidence>
<organism evidence="10 11">
    <name type="scientific">Candidatus Yanofskybacteria bacterium GW2011_GWC2_41_9</name>
    <dbReference type="NCBI Taxonomy" id="1619029"/>
    <lineage>
        <taxon>Bacteria</taxon>
        <taxon>Candidatus Yanofskyibacteriota</taxon>
    </lineage>
</organism>
<dbReference type="InterPro" id="IPR017985">
    <property type="entry name" value="MeTrfase_CN4_CS"/>
</dbReference>
<gene>
    <name evidence="10" type="ORF">UU84_C0013G0002</name>
</gene>
<dbReference type="Proteomes" id="UP000033859">
    <property type="component" value="Unassembled WGS sequence"/>
</dbReference>
<evidence type="ECO:0000256" key="8">
    <source>
        <dbReference type="RuleBase" id="RU362026"/>
    </source>
</evidence>
<dbReference type="PROSITE" id="PS00093">
    <property type="entry name" value="N4_MTASE"/>
    <property type="match status" value="1"/>
</dbReference>
<sequence>MLQTIEKTNLFSQRDKIRADIILGDCLEVLKKQDDNSVDLIVTSPPYADQRTKTYGGIHPDKYIEWFLPITSELLRVLKPTGTFVLNIKEKVSSGERHTYVMELILAMRKQGWLWTEEFIWHKKNCYPGKWPNRFRDAWERLLQFNKQKDFNMYQKEVMVPMGDWAKVRLKNLSETDKRRDNSRVGSGFGKNISKWVGRDMAYPSNVLVMATETSNKKHSAVFPKELPTWFIKLFTKPGDVVLDPFLGSGTTSIVALELDRNSIGIEIKEDYYHLAIKNINEQTKLT</sequence>
<evidence type="ECO:0000256" key="4">
    <source>
        <dbReference type="ARBA" id="ARBA00022691"/>
    </source>
</evidence>
<keyword evidence="3" id="KW-0808">Transferase</keyword>
<evidence type="ECO:0000256" key="3">
    <source>
        <dbReference type="ARBA" id="ARBA00022679"/>
    </source>
</evidence>
<dbReference type="InterPro" id="IPR029063">
    <property type="entry name" value="SAM-dependent_MTases_sf"/>
</dbReference>
<keyword evidence="5" id="KW-0680">Restriction system</keyword>
<accession>A0A0G0XQ44</accession>
<evidence type="ECO:0000256" key="5">
    <source>
        <dbReference type="ARBA" id="ARBA00022747"/>
    </source>
</evidence>
<dbReference type="GO" id="GO:0032259">
    <property type="term" value="P:methylation"/>
    <property type="evidence" value="ECO:0007669"/>
    <property type="project" value="UniProtKB-KW"/>
</dbReference>
<evidence type="ECO:0000313" key="11">
    <source>
        <dbReference type="Proteomes" id="UP000033859"/>
    </source>
</evidence>
<dbReference type="InterPro" id="IPR001091">
    <property type="entry name" value="RM_Methyltransferase"/>
</dbReference>
<dbReference type="PANTHER" id="PTHR13370">
    <property type="entry name" value="RNA METHYLASE-RELATED"/>
    <property type="match status" value="1"/>
</dbReference>
<dbReference type="PRINTS" id="PR00508">
    <property type="entry name" value="S21N4MTFRASE"/>
</dbReference>
<keyword evidence="6" id="KW-0238">DNA-binding</keyword>
<keyword evidence="2 10" id="KW-0489">Methyltransferase</keyword>
<dbReference type="PANTHER" id="PTHR13370:SF3">
    <property type="entry name" value="TRNA (GUANINE(10)-N2)-METHYLTRANSFERASE HOMOLOG"/>
    <property type="match status" value="1"/>
</dbReference>
<evidence type="ECO:0000256" key="6">
    <source>
        <dbReference type="ARBA" id="ARBA00023125"/>
    </source>
</evidence>
<dbReference type="GO" id="GO:0008170">
    <property type="term" value="F:N-methyltransferase activity"/>
    <property type="evidence" value="ECO:0007669"/>
    <property type="project" value="InterPro"/>
</dbReference>
<dbReference type="PATRIC" id="fig|1619029.3.peg.281"/>
<dbReference type="GO" id="GO:0003677">
    <property type="term" value="F:DNA binding"/>
    <property type="evidence" value="ECO:0007669"/>
    <property type="project" value="UniProtKB-KW"/>
</dbReference>
<evidence type="ECO:0000256" key="2">
    <source>
        <dbReference type="ARBA" id="ARBA00022603"/>
    </source>
</evidence>
<comment type="similarity">
    <text evidence="1">Belongs to the N(4)/N(6)-methyltransferase family. N(4) subfamily.</text>
</comment>
<evidence type="ECO:0000256" key="1">
    <source>
        <dbReference type="ARBA" id="ARBA00010203"/>
    </source>
</evidence>
<dbReference type="GO" id="GO:0005737">
    <property type="term" value="C:cytoplasm"/>
    <property type="evidence" value="ECO:0007669"/>
    <property type="project" value="TreeGrafter"/>
</dbReference>
<dbReference type="SUPFAM" id="SSF53335">
    <property type="entry name" value="S-adenosyl-L-methionine-dependent methyltransferases"/>
    <property type="match status" value="1"/>
</dbReference>
<dbReference type="GO" id="GO:0015667">
    <property type="term" value="F:site-specific DNA-methyltransferase (cytosine-N4-specific) activity"/>
    <property type="evidence" value="ECO:0007669"/>
    <property type="project" value="UniProtKB-EC"/>
</dbReference>
<comment type="caution">
    <text evidence="10">The sequence shown here is derived from an EMBL/GenBank/DDBJ whole genome shotgun (WGS) entry which is preliminary data.</text>
</comment>
<evidence type="ECO:0000256" key="7">
    <source>
        <dbReference type="ARBA" id="ARBA00049120"/>
    </source>
</evidence>
<comment type="catalytic activity">
    <reaction evidence="7">
        <text>a 2'-deoxycytidine in DNA + S-adenosyl-L-methionine = an N(4)-methyl-2'-deoxycytidine in DNA + S-adenosyl-L-homocysteine + H(+)</text>
        <dbReference type="Rhea" id="RHEA:16857"/>
        <dbReference type="Rhea" id="RHEA-COMP:11369"/>
        <dbReference type="Rhea" id="RHEA-COMP:13674"/>
        <dbReference type="ChEBI" id="CHEBI:15378"/>
        <dbReference type="ChEBI" id="CHEBI:57856"/>
        <dbReference type="ChEBI" id="CHEBI:59789"/>
        <dbReference type="ChEBI" id="CHEBI:85452"/>
        <dbReference type="ChEBI" id="CHEBI:137933"/>
        <dbReference type="EC" id="2.1.1.113"/>
    </reaction>
</comment>
<keyword evidence="4" id="KW-0949">S-adenosyl-L-methionine</keyword>
<dbReference type="InterPro" id="IPR002941">
    <property type="entry name" value="DNA_methylase_N4/N6"/>
</dbReference>
<evidence type="ECO:0000259" key="9">
    <source>
        <dbReference type="Pfam" id="PF01555"/>
    </source>
</evidence>
<reference evidence="10 11" key="1">
    <citation type="journal article" date="2015" name="Nature">
        <title>rRNA introns, odd ribosomes, and small enigmatic genomes across a large radiation of phyla.</title>
        <authorList>
            <person name="Brown C.T."/>
            <person name="Hug L.A."/>
            <person name="Thomas B.C."/>
            <person name="Sharon I."/>
            <person name="Castelle C.J."/>
            <person name="Singh A."/>
            <person name="Wilkins M.J."/>
            <person name="Williams K.H."/>
            <person name="Banfield J.F."/>
        </authorList>
    </citation>
    <scope>NUCLEOTIDE SEQUENCE [LARGE SCALE GENOMIC DNA]</scope>
</reference>
<protein>
    <recommendedName>
        <fullName evidence="8">Methyltransferase</fullName>
        <ecNumber evidence="8">2.1.1.-</ecNumber>
    </recommendedName>
</protein>
<feature type="domain" description="DNA methylase N-4/N-6" evidence="9">
    <location>
        <begin position="38"/>
        <end position="277"/>
    </location>
</feature>
<dbReference type="Pfam" id="PF01555">
    <property type="entry name" value="N6_N4_Mtase"/>
    <property type="match status" value="1"/>
</dbReference>
<dbReference type="AlphaFoldDB" id="A0A0G0XQ44"/>
<dbReference type="EC" id="2.1.1.-" evidence="8"/>
<dbReference type="Gene3D" id="3.40.50.150">
    <property type="entry name" value="Vaccinia Virus protein VP39"/>
    <property type="match status" value="1"/>
</dbReference>